<dbReference type="InterPro" id="IPR043140">
    <property type="entry name" value="Ribosomal_uS14_sf"/>
</dbReference>
<dbReference type="InterPro" id="IPR001209">
    <property type="entry name" value="Ribosomal_uS14"/>
</dbReference>
<dbReference type="AlphaFoldDB" id="A0AAD4LIE2"/>
<comment type="caution">
    <text evidence="4">The sequence shown here is derived from an EMBL/GenBank/DDBJ whole genome shotgun (WGS) entry which is preliminary data.</text>
</comment>
<dbReference type="SUPFAM" id="SSF57716">
    <property type="entry name" value="Glucocorticoid receptor-like (DNA-binding domain)"/>
    <property type="match status" value="1"/>
</dbReference>
<sequence length="80" mass="8698">MKSRVVHIFTSPTTWPFPPRCATARSCSSTLLGVTRGRPWLRTGAPPPGVGAIGEFGLCRYQFRLKALAGELPGIQKASW</sequence>
<evidence type="ECO:0008006" key="6">
    <source>
        <dbReference type="Google" id="ProtNLM"/>
    </source>
</evidence>
<dbReference type="GO" id="GO:0005840">
    <property type="term" value="C:ribosome"/>
    <property type="evidence" value="ECO:0007669"/>
    <property type="project" value="UniProtKB-KW"/>
</dbReference>
<accession>A0AAD4LIE2</accession>
<evidence type="ECO:0000313" key="4">
    <source>
        <dbReference type="EMBL" id="KAH8992962.1"/>
    </source>
</evidence>
<name>A0AAD4LIE2_9AGAM</name>
<keyword evidence="3" id="KW-0687">Ribonucleoprotein</keyword>
<keyword evidence="5" id="KW-1185">Reference proteome</keyword>
<comment type="similarity">
    <text evidence="1">Belongs to the universal ribosomal protein uS14 family.</text>
</comment>
<evidence type="ECO:0000256" key="3">
    <source>
        <dbReference type="ARBA" id="ARBA00023274"/>
    </source>
</evidence>
<gene>
    <name evidence="4" type="ORF">EDB92DRAFT_518680</name>
</gene>
<dbReference type="GO" id="GO:1990904">
    <property type="term" value="C:ribonucleoprotein complex"/>
    <property type="evidence" value="ECO:0007669"/>
    <property type="project" value="UniProtKB-KW"/>
</dbReference>
<keyword evidence="2" id="KW-0689">Ribosomal protein</keyword>
<evidence type="ECO:0000313" key="5">
    <source>
        <dbReference type="Proteomes" id="UP001201163"/>
    </source>
</evidence>
<dbReference type="Gene3D" id="4.10.830.10">
    <property type="entry name" value="30s Ribosomal Protein S14, Chain N"/>
    <property type="match status" value="1"/>
</dbReference>
<evidence type="ECO:0000256" key="1">
    <source>
        <dbReference type="ARBA" id="ARBA00009083"/>
    </source>
</evidence>
<proteinExistence type="inferred from homology"/>
<organism evidence="4 5">
    <name type="scientific">Lactarius akahatsu</name>
    <dbReference type="NCBI Taxonomy" id="416441"/>
    <lineage>
        <taxon>Eukaryota</taxon>
        <taxon>Fungi</taxon>
        <taxon>Dikarya</taxon>
        <taxon>Basidiomycota</taxon>
        <taxon>Agaricomycotina</taxon>
        <taxon>Agaricomycetes</taxon>
        <taxon>Russulales</taxon>
        <taxon>Russulaceae</taxon>
        <taxon>Lactarius</taxon>
    </lineage>
</organism>
<dbReference type="Proteomes" id="UP001201163">
    <property type="component" value="Unassembled WGS sequence"/>
</dbReference>
<reference evidence="4" key="1">
    <citation type="submission" date="2022-01" db="EMBL/GenBank/DDBJ databases">
        <title>Comparative genomics reveals a dynamic genome evolution in the ectomycorrhizal milk-cap (Lactarius) mushrooms.</title>
        <authorList>
            <consortium name="DOE Joint Genome Institute"/>
            <person name="Lebreton A."/>
            <person name="Tang N."/>
            <person name="Kuo A."/>
            <person name="LaButti K."/>
            <person name="Drula E."/>
            <person name="Barry K."/>
            <person name="Clum A."/>
            <person name="Lipzen A."/>
            <person name="Mousain D."/>
            <person name="Ng V."/>
            <person name="Wang R."/>
            <person name="Wang X."/>
            <person name="Dai Y."/>
            <person name="Henrissat B."/>
            <person name="Grigoriev I.V."/>
            <person name="Guerin-Laguette A."/>
            <person name="Yu F."/>
            <person name="Martin F.M."/>
        </authorList>
    </citation>
    <scope>NUCLEOTIDE SEQUENCE</scope>
    <source>
        <strain evidence="4">QP</strain>
    </source>
</reference>
<dbReference type="EMBL" id="JAKELL010000020">
    <property type="protein sequence ID" value="KAH8992962.1"/>
    <property type="molecule type" value="Genomic_DNA"/>
</dbReference>
<dbReference type="Pfam" id="PF00253">
    <property type="entry name" value="Ribosomal_S14"/>
    <property type="match status" value="1"/>
</dbReference>
<dbReference type="GO" id="GO:0006412">
    <property type="term" value="P:translation"/>
    <property type="evidence" value="ECO:0007669"/>
    <property type="project" value="InterPro"/>
</dbReference>
<evidence type="ECO:0000256" key="2">
    <source>
        <dbReference type="ARBA" id="ARBA00022980"/>
    </source>
</evidence>
<dbReference type="GO" id="GO:0003735">
    <property type="term" value="F:structural constituent of ribosome"/>
    <property type="evidence" value="ECO:0007669"/>
    <property type="project" value="InterPro"/>
</dbReference>
<protein>
    <recommendedName>
        <fullName evidence="6">Ribosomal protein S14</fullName>
    </recommendedName>
</protein>